<gene>
    <name evidence="6" type="ORF">GCM10010406_45220</name>
</gene>
<evidence type="ECO:0000259" key="5">
    <source>
        <dbReference type="Pfam" id="PF00296"/>
    </source>
</evidence>
<evidence type="ECO:0000313" key="6">
    <source>
        <dbReference type="EMBL" id="GAA2503616.1"/>
    </source>
</evidence>
<keyword evidence="4" id="KW-0503">Monooxygenase</keyword>
<keyword evidence="1" id="KW-0285">Flavoprotein</keyword>
<dbReference type="InterPro" id="IPR050172">
    <property type="entry name" value="SsuD_RutA_monooxygenase"/>
</dbReference>
<dbReference type="InterPro" id="IPR036661">
    <property type="entry name" value="Luciferase-like_sf"/>
</dbReference>
<accession>A0ABP5ZS92</accession>
<comment type="caution">
    <text evidence="6">The sequence shown here is derived from an EMBL/GenBank/DDBJ whole genome shotgun (WGS) entry which is preliminary data.</text>
</comment>
<dbReference type="Gene3D" id="3.20.20.30">
    <property type="entry name" value="Luciferase-like domain"/>
    <property type="match status" value="1"/>
</dbReference>
<reference evidence="7" key="1">
    <citation type="journal article" date="2019" name="Int. J. Syst. Evol. Microbiol.">
        <title>The Global Catalogue of Microorganisms (GCM) 10K type strain sequencing project: providing services to taxonomists for standard genome sequencing and annotation.</title>
        <authorList>
            <consortium name="The Broad Institute Genomics Platform"/>
            <consortium name="The Broad Institute Genome Sequencing Center for Infectious Disease"/>
            <person name="Wu L."/>
            <person name="Ma J."/>
        </authorList>
    </citation>
    <scope>NUCLEOTIDE SEQUENCE [LARGE SCALE GENOMIC DNA]</scope>
    <source>
        <strain evidence="7">JCM 6307</strain>
    </source>
</reference>
<dbReference type="NCBIfam" id="TIGR03619">
    <property type="entry name" value="F420_Rv2161c"/>
    <property type="match status" value="1"/>
</dbReference>
<evidence type="ECO:0000256" key="1">
    <source>
        <dbReference type="ARBA" id="ARBA00022630"/>
    </source>
</evidence>
<evidence type="ECO:0000256" key="3">
    <source>
        <dbReference type="ARBA" id="ARBA00023002"/>
    </source>
</evidence>
<evidence type="ECO:0000256" key="2">
    <source>
        <dbReference type="ARBA" id="ARBA00022643"/>
    </source>
</evidence>
<dbReference type="InterPro" id="IPR019921">
    <property type="entry name" value="Lucif-like_OxRdtase_Rv2161c"/>
</dbReference>
<feature type="domain" description="Luciferase-like" evidence="5">
    <location>
        <begin position="10"/>
        <end position="262"/>
    </location>
</feature>
<dbReference type="RefSeq" id="WP_344385095.1">
    <property type="nucleotide sequence ID" value="NZ_BAAATA010000034.1"/>
</dbReference>
<protein>
    <submittedName>
        <fullName evidence="6">TIGR03619 family F420-dependent LLM class oxidoreductase</fullName>
    </submittedName>
</protein>
<dbReference type="SUPFAM" id="SSF51679">
    <property type="entry name" value="Bacterial luciferase-like"/>
    <property type="match status" value="1"/>
</dbReference>
<dbReference type="Proteomes" id="UP001501358">
    <property type="component" value="Unassembled WGS sequence"/>
</dbReference>
<name>A0ABP5ZS92_9ACTN</name>
<dbReference type="PANTHER" id="PTHR42847">
    <property type="entry name" value="ALKANESULFONATE MONOOXYGENASE"/>
    <property type="match status" value="1"/>
</dbReference>
<evidence type="ECO:0000256" key="4">
    <source>
        <dbReference type="ARBA" id="ARBA00023033"/>
    </source>
</evidence>
<evidence type="ECO:0000313" key="7">
    <source>
        <dbReference type="Proteomes" id="UP001501358"/>
    </source>
</evidence>
<keyword evidence="7" id="KW-1185">Reference proteome</keyword>
<dbReference type="InterPro" id="IPR011251">
    <property type="entry name" value="Luciferase-like_dom"/>
</dbReference>
<keyword evidence="3" id="KW-0560">Oxidoreductase</keyword>
<dbReference type="EMBL" id="BAAATA010000034">
    <property type="protein sequence ID" value="GAA2503616.1"/>
    <property type="molecule type" value="Genomic_DNA"/>
</dbReference>
<sequence>MRIGFALPQFGAQALQAEHVTRFAREAEALGAGSLWVADRLFAAVDPSVGYAGTDTVPEEFRTVLDPFALLAAAAAVTDRALLGSSVLNAPWYPPALFARQLTTIDRIGGGRLLVGLGTGWSPEEYRAAGVPMDERGARLDECLDVLDAWWTTDPVEHRGAHWEIPAAHVRLKPARAPRPPLYLAGFAPRAVERIARRADGWLPIAAAGGKFDPEAAVTGPMARIREQARLAGRDPQALDVVLRVNTSAGTTVEDIAGVLRRARDEAGVEHAFVDPMYMTGDVDQCLELCGRVLESVGRG</sequence>
<dbReference type="PANTHER" id="PTHR42847:SF4">
    <property type="entry name" value="ALKANESULFONATE MONOOXYGENASE-RELATED"/>
    <property type="match status" value="1"/>
</dbReference>
<dbReference type="Pfam" id="PF00296">
    <property type="entry name" value="Bac_luciferase"/>
    <property type="match status" value="1"/>
</dbReference>
<proteinExistence type="predicted"/>
<organism evidence="6 7">
    <name type="scientific">Streptomyces thermolineatus</name>
    <dbReference type="NCBI Taxonomy" id="44033"/>
    <lineage>
        <taxon>Bacteria</taxon>
        <taxon>Bacillati</taxon>
        <taxon>Actinomycetota</taxon>
        <taxon>Actinomycetes</taxon>
        <taxon>Kitasatosporales</taxon>
        <taxon>Streptomycetaceae</taxon>
        <taxon>Streptomyces</taxon>
    </lineage>
</organism>
<keyword evidence="2" id="KW-0288">FMN</keyword>